<dbReference type="Proteomes" id="UP000614350">
    <property type="component" value="Unassembled WGS sequence"/>
</dbReference>
<name>A0A834NJZ0_VESVU</name>
<feature type="region of interest" description="Disordered" evidence="1">
    <location>
        <begin position="22"/>
        <end position="67"/>
    </location>
</feature>
<gene>
    <name evidence="2" type="ORF">HZH66_001098</name>
</gene>
<evidence type="ECO:0000256" key="1">
    <source>
        <dbReference type="SAM" id="MobiDB-lite"/>
    </source>
</evidence>
<sequence>MDLVVARKPNGYGEYRADSKFKTKARAKKTTEPISGNEKRQDEKGYTLAETHKAITPLPYGGQSELR</sequence>
<reference evidence="2" key="1">
    <citation type="journal article" date="2020" name="G3 (Bethesda)">
        <title>High-Quality Assemblies for Three Invasive Social Wasps from the &lt;i&gt;Vespula&lt;/i&gt; Genus.</title>
        <authorList>
            <person name="Harrop T.W.R."/>
            <person name="Guhlin J."/>
            <person name="McLaughlin G.M."/>
            <person name="Permina E."/>
            <person name="Stockwell P."/>
            <person name="Gilligan J."/>
            <person name="Le Lec M.F."/>
            <person name="Gruber M.A.M."/>
            <person name="Quinn O."/>
            <person name="Lovegrove M."/>
            <person name="Duncan E.J."/>
            <person name="Remnant E.J."/>
            <person name="Van Eeckhoven J."/>
            <person name="Graham B."/>
            <person name="Knapp R.A."/>
            <person name="Langford K.W."/>
            <person name="Kronenberg Z."/>
            <person name="Press M.O."/>
            <person name="Eacker S.M."/>
            <person name="Wilson-Rankin E.E."/>
            <person name="Purcell J."/>
            <person name="Lester P.J."/>
            <person name="Dearden P.K."/>
        </authorList>
    </citation>
    <scope>NUCLEOTIDE SEQUENCE</scope>
    <source>
        <strain evidence="2">Marl-1</strain>
    </source>
</reference>
<evidence type="ECO:0000313" key="2">
    <source>
        <dbReference type="EMBL" id="KAF7412202.1"/>
    </source>
</evidence>
<protein>
    <submittedName>
        <fullName evidence="2">Uncharacterized protein</fullName>
    </submittedName>
</protein>
<dbReference type="AlphaFoldDB" id="A0A834NJZ0"/>
<evidence type="ECO:0000313" key="3">
    <source>
        <dbReference type="Proteomes" id="UP000614350"/>
    </source>
</evidence>
<organism evidence="2 3">
    <name type="scientific">Vespula vulgaris</name>
    <name type="common">Yellow jacket</name>
    <name type="synonym">Wasp</name>
    <dbReference type="NCBI Taxonomy" id="7454"/>
    <lineage>
        <taxon>Eukaryota</taxon>
        <taxon>Metazoa</taxon>
        <taxon>Ecdysozoa</taxon>
        <taxon>Arthropoda</taxon>
        <taxon>Hexapoda</taxon>
        <taxon>Insecta</taxon>
        <taxon>Pterygota</taxon>
        <taxon>Neoptera</taxon>
        <taxon>Endopterygota</taxon>
        <taxon>Hymenoptera</taxon>
        <taxon>Apocrita</taxon>
        <taxon>Aculeata</taxon>
        <taxon>Vespoidea</taxon>
        <taxon>Vespidae</taxon>
        <taxon>Vespinae</taxon>
        <taxon>Vespula</taxon>
    </lineage>
</organism>
<proteinExistence type="predicted"/>
<dbReference type="EMBL" id="JACSEA010000001">
    <property type="protein sequence ID" value="KAF7412202.1"/>
    <property type="molecule type" value="Genomic_DNA"/>
</dbReference>
<feature type="compositionally biased region" description="Basic and acidic residues" evidence="1">
    <location>
        <begin position="37"/>
        <end position="53"/>
    </location>
</feature>
<keyword evidence="3" id="KW-1185">Reference proteome</keyword>
<accession>A0A834NJZ0</accession>
<comment type="caution">
    <text evidence="2">The sequence shown here is derived from an EMBL/GenBank/DDBJ whole genome shotgun (WGS) entry which is preliminary data.</text>
</comment>